<dbReference type="EMBL" id="JAFBFI010000016">
    <property type="protein sequence ID" value="MBM7693845.1"/>
    <property type="molecule type" value="Genomic_DNA"/>
</dbReference>
<dbReference type="Pfam" id="PF05163">
    <property type="entry name" value="DinB"/>
    <property type="match status" value="1"/>
</dbReference>
<protein>
    <submittedName>
        <fullName evidence="3">Damage-inducible protein DinB</fullName>
    </submittedName>
</protein>
<evidence type="ECO:0000256" key="1">
    <source>
        <dbReference type="ARBA" id="ARBA00008635"/>
    </source>
</evidence>
<accession>A0ABS2QKZ1</accession>
<dbReference type="Gene3D" id="1.20.120.450">
    <property type="entry name" value="dinb family like domain"/>
    <property type="match status" value="1"/>
</dbReference>
<dbReference type="Proteomes" id="UP000823486">
    <property type="component" value="Unassembled WGS sequence"/>
</dbReference>
<gene>
    <name evidence="3" type="ORF">JOC77_003289</name>
</gene>
<sequence length="153" mass="17787">MSKANRFLHYFLSHRDVTNELISKIGKEHYQYQPTETSMPASKLATHILESFYKFAAAAKEGHLAPFQEKVEEESDLQKLAEIYTDKTRQILESLSDRDLEREIDVSAMVGRNMTARQFLQLALDHEVHHKGALFVYVREMGHTDLPMFMKRS</sequence>
<name>A0ABS2QKZ1_9BACI</name>
<dbReference type="InterPro" id="IPR034660">
    <property type="entry name" value="DinB/YfiT-like"/>
</dbReference>
<dbReference type="SUPFAM" id="SSF109854">
    <property type="entry name" value="DinB/YfiT-like putative metalloenzymes"/>
    <property type="match status" value="1"/>
</dbReference>
<organism evidence="3 4">
    <name type="scientific">Peribacillus deserti</name>
    <dbReference type="NCBI Taxonomy" id="673318"/>
    <lineage>
        <taxon>Bacteria</taxon>
        <taxon>Bacillati</taxon>
        <taxon>Bacillota</taxon>
        <taxon>Bacilli</taxon>
        <taxon>Bacillales</taxon>
        <taxon>Bacillaceae</taxon>
        <taxon>Peribacillus</taxon>
    </lineage>
</organism>
<evidence type="ECO:0000256" key="2">
    <source>
        <dbReference type="ARBA" id="ARBA00022723"/>
    </source>
</evidence>
<comment type="caution">
    <text evidence="3">The sequence shown here is derived from an EMBL/GenBank/DDBJ whole genome shotgun (WGS) entry which is preliminary data.</text>
</comment>
<reference evidence="3 4" key="1">
    <citation type="submission" date="2021-01" db="EMBL/GenBank/DDBJ databases">
        <title>Genomic Encyclopedia of Type Strains, Phase IV (KMG-IV): sequencing the most valuable type-strain genomes for metagenomic binning, comparative biology and taxonomic classification.</title>
        <authorList>
            <person name="Goeker M."/>
        </authorList>
    </citation>
    <scope>NUCLEOTIDE SEQUENCE [LARGE SCALE GENOMIC DNA]</scope>
    <source>
        <strain evidence="3 4">DSM 105482</strain>
    </source>
</reference>
<comment type="similarity">
    <text evidence="1">Belongs to the DinB family.</text>
</comment>
<keyword evidence="4" id="KW-1185">Reference proteome</keyword>
<keyword evidence="2" id="KW-0479">Metal-binding</keyword>
<proteinExistence type="inferred from homology"/>
<dbReference type="InterPro" id="IPR007837">
    <property type="entry name" value="DinB"/>
</dbReference>
<evidence type="ECO:0000313" key="3">
    <source>
        <dbReference type="EMBL" id="MBM7693845.1"/>
    </source>
</evidence>
<dbReference type="RefSeq" id="WP_204544924.1">
    <property type="nucleotide sequence ID" value="NZ_JAFBFI010000016.1"/>
</dbReference>
<evidence type="ECO:0000313" key="4">
    <source>
        <dbReference type="Proteomes" id="UP000823486"/>
    </source>
</evidence>